<dbReference type="Gene3D" id="3.90.70.10">
    <property type="entry name" value="Cysteine proteinases"/>
    <property type="match status" value="1"/>
</dbReference>
<name>A0A200IZD9_9ENTE</name>
<protein>
    <recommendedName>
        <fullName evidence="4">Peptidase C39-like domain-containing protein</fullName>
    </recommendedName>
</protein>
<organism evidence="1">
    <name type="scientific">Candidatus Enterococcus dunnyi</name>
    <dbReference type="NCBI Taxonomy" id="1834192"/>
    <lineage>
        <taxon>Bacteria</taxon>
        <taxon>Bacillati</taxon>
        <taxon>Bacillota</taxon>
        <taxon>Bacilli</taxon>
        <taxon>Lactobacillales</taxon>
        <taxon>Enterococcaceae</taxon>
        <taxon>Enterococcus</taxon>
    </lineage>
</organism>
<evidence type="ECO:0000313" key="3">
    <source>
        <dbReference type="Proteomes" id="UP000196151"/>
    </source>
</evidence>
<evidence type="ECO:0000313" key="2">
    <source>
        <dbReference type="EMBL" id="WYJ94437.1"/>
    </source>
</evidence>
<evidence type="ECO:0000313" key="1">
    <source>
        <dbReference type="EMBL" id="OUZ30342.1"/>
    </source>
</evidence>
<dbReference type="EMBL" id="NIBQ01000003">
    <property type="protein sequence ID" value="OUZ30342.1"/>
    <property type="molecule type" value="Genomic_DNA"/>
</dbReference>
<accession>A0A200IZD9</accession>
<reference evidence="2" key="2">
    <citation type="submission" date="2017-05" db="EMBL/GenBank/DDBJ databases">
        <authorList>
            <consortium name="The Broad Institute Genomics Platform"/>
            <consortium name="The Broad Institute Genomic Center for Infectious Diseases"/>
            <person name="Earl A."/>
            <person name="Manson A."/>
            <person name="Schwartman J."/>
            <person name="Gilmore M."/>
            <person name="Abouelleil A."/>
            <person name="Cao P."/>
            <person name="Chapman S."/>
            <person name="Cusick C."/>
            <person name="Shea T."/>
            <person name="Young S."/>
            <person name="Neafsey D."/>
            <person name="Nusbaum C."/>
            <person name="Birren B."/>
        </authorList>
    </citation>
    <scope>NUCLEOTIDE SEQUENCE</scope>
    <source>
        <strain evidence="2">9D6_DIV0238</strain>
    </source>
</reference>
<sequence length="223" mass="25171">MKIQKWANNFFVLCVFILGTSTIIMHNEVAEADFVPPEIETVMIPEYNQPLKQVFTLQPTPLSVVNVLNFVEGSTTRQASQLLKYVYPKYSDAQLKSVTANLEQSNSFLNSQGYKTKINPGQLDMSLLKEELSNRRPVIAYLSANGDYWIEQESSIIIYGYQKVTFPGRPSQVVYMYQSVNHGNGAIYGGNENTIPLLIKESQIDPSANVTYSWISTLYGFTK</sequence>
<gene>
    <name evidence="2" type="ORF">A5889_001950</name>
    <name evidence="1" type="ORF">A5889_002630</name>
</gene>
<evidence type="ECO:0008006" key="4">
    <source>
        <dbReference type="Google" id="ProtNLM"/>
    </source>
</evidence>
<dbReference type="OrthoDB" id="2183751at2"/>
<reference evidence="1" key="1">
    <citation type="submission" date="2017-05" db="EMBL/GenBank/DDBJ databases">
        <title>The Genome Sequence of Enterococcus sp. 9D6_DIV0238.</title>
        <authorList>
            <consortium name="The Broad Institute Genomics Platform"/>
            <consortium name="The Broad Institute Genomic Center for Infectious Diseases"/>
            <person name="Earl A."/>
            <person name="Manson A."/>
            <person name="Schwartman J."/>
            <person name="Gilmore M."/>
            <person name="Abouelleil A."/>
            <person name="Cao P."/>
            <person name="Chapman S."/>
            <person name="Cusick C."/>
            <person name="Shea T."/>
            <person name="Young S."/>
            <person name="Neafsey D."/>
            <person name="Nusbaum C."/>
            <person name="Birren B."/>
        </authorList>
    </citation>
    <scope>NUCLEOTIDE SEQUENCE [LARGE SCALE GENOMIC DNA]</scope>
    <source>
        <strain evidence="1">9D6_DIV0238</strain>
    </source>
</reference>
<dbReference type="RefSeq" id="WP_087641722.1">
    <property type="nucleotide sequence ID" value="NZ_CP147246.1"/>
</dbReference>
<dbReference type="EMBL" id="CP147246">
    <property type="protein sequence ID" value="WYJ94437.1"/>
    <property type="molecule type" value="Genomic_DNA"/>
</dbReference>
<proteinExistence type="predicted"/>
<reference evidence="2" key="3">
    <citation type="submission" date="2024-03" db="EMBL/GenBank/DDBJ databases">
        <title>The Genome Sequence of Enterococcus sp. DIV0238c.</title>
        <authorList>
            <consortium name="The Broad Institute Genomics Platform"/>
            <consortium name="The Broad Institute Microbial Omics Core"/>
            <consortium name="The Broad Institute Genomic Center for Infectious Diseases"/>
            <person name="Earl A."/>
            <person name="Manson A."/>
            <person name="Gilmore M."/>
            <person name="Schwartman J."/>
            <person name="Shea T."/>
            <person name="Abouelleil A."/>
            <person name="Cao P."/>
            <person name="Chapman S."/>
            <person name="Cusick C."/>
            <person name="Young S."/>
            <person name="Neafsey D."/>
            <person name="Nusbaum C."/>
            <person name="Birren B."/>
        </authorList>
    </citation>
    <scope>NUCLEOTIDE SEQUENCE</scope>
    <source>
        <strain evidence="2">9D6_DIV0238</strain>
    </source>
</reference>
<dbReference type="Proteomes" id="UP000196151">
    <property type="component" value="Chromosome"/>
</dbReference>
<dbReference type="AlphaFoldDB" id="A0A200IZD9"/>
<keyword evidence="3" id="KW-1185">Reference proteome</keyword>